<organism evidence="1 2">
    <name type="scientific">Flavivirga amylovorans</name>
    <dbReference type="NCBI Taxonomy" id="870486"/>
    <lineage>
        <taxon>Bacteria</taxon>
        <taxon>Pseudomonadati</taxon>
        <taxon>Bacteroidota</taxon>
        <taxon>Flavobacteriia</taxon>
        <taxon>Flavobacteriales</taxon>
        <taxon>Flavobacteriaceae</taxon>
        <taxon>Flavivirga</taxon>
    </lineage>
</organism>
<dbReference type="RefSeq" id="WP_303284302.1">
    <property type="nucleotide sequence ID" value="NZ_BAABCZ010000007.1"/>
</dbReference>
<evidence type="ECO:0000313" key="1">
    <source>
        <dbReference type="EMBL" id="MDO5989633.1"/>
    </source>
</evidence>
<gene>
    <name evidence="1" type="ORF">Q4Q39_19695</name>
</gene>
<dbReference type="EMBL" id="JAUOEM010000010">
    <property type="protein sequence ID" value="MDO5989633.1"/>
    <property type="molecule type" value="Genomic_DNA"/>
</dbReference>
<keyword evidence="2" id="KW-1185">Reference proteome</keyword>
<name>A0ABT8X7G6_9FLAO</name>
<sequence>MRATIRYNYYVVNKNDTLSNDVRITLRYSHYDDFDSQNSDRPVPYFKVNKSFLKRNKDIIITLDTMEKMGYSKTKELMQEAKTIYLIDATENTKKEITIKQVRYSFLSIE</sequence>
<evidence type="ECO:0000313" key="2">
    <source>
        <dbReference type="Proteomes" id="UP001176891"/>
    </source>
</evidence>
<dbReference type="Proteomes" id="UP001176891">
    <property type="component" value="Unassembled WGS sequence"/>
</dbReference>
<reference evidence="1" key="1">
    <citation type="submission" date="2023-07" db="EMBL/GenBank/DDBJ databases">
        <title>Two novel species in the genus Flavivirga.</title>
        <authorList>
            <person name="Kwon K."/>
        </authorList>
    </citation>
    <scope>NUCLEOTIDE SEQUENCE</scope>
    <source>
        <strain evidence="1">KACC 14157</strain>
    </source>
</reference>
<comment type="caution">
    <text evidence="1">The sequence shown here is derived from an EMBL/GenBank/DDBJ whole genome shotgun (WGS) entry which is preliminary data.</text>
</comment>
<proteinExistence type="predicted"/>
<accession>A0ABT8X7G6</accession>
<protein>
    <submittedName>
        <fullName evidence="1">Uncharacterized protein</fullName>
    </submittedName>
</protein>